<feature type="transmembrane region" description="Helical" evidence="6">
    <location>
        <begin position="52"/>
        <end position="70"/>
    </location>
</feature>
<evidence type="ECO:0000256" key="5">
    <source>
        <dbReference type="ARBA" id="ARBA00023136"/>
    </source>
</evidence>
<evidence type="ECO:0000313" key="7">
    <source>
        <dbReference type="EMBL" id="SBV99345.1"/>
    </source>
</evidence>
<dbReference type="Pfam" id="PF03706">
    <property type="entry name" value="LPG_synthase_TM"/>
    <property type="match status" value="1"/>
</dbReference>
<proteinExistence type="predicted"/>
<feature type="transmembrane region" description="Helical" evidence="6">
    <location>
        <begin position="137"/>
        <end position="159"/>
    </location>
</feature>
<keyword evidence="2" id="KW-1003">Cell membrane</keyword>
<dbReference type="NCBIfam" id="TIGR00374">
    <property type="entry name" value="flippase-like domain"/>
    <property type="match status" value="1"/>
</dbReference>
<dbReference type="EMBL" id="FLUL01000001">
    <property type="protein sequence ID" value="SBV99345.1"/>
    <property type="molecule type" value="Genomic_DNA"/>
</dbReference>
<dbReference type="GO" id="GO:0005886">
    <property type="term" value="C:plasma membrane"/>
    <property type="evidence" value="ECO:0007669"/>
    <property type="project" value="UniProtKB-SubCell"/>
</dbReference>
<dbReference type="PANTHER" id="PTHR39087">
    <property type="entry name" value="UPF0104 MEMBRANE PROTEIN MJ1595"/>
    <property type="match status" value="1"/>
</dbReference>
<sequence length="337" mass="37485">MEETDEVVTQKKSSLLNNLIKVVLPLGLGIAIIYYLISKIDPSQLWEILKDANWGILLFSLLFGLLGNTIRGYRWALFITPLGYSPKISNLNYAIYGGYAVNFALPRAGEIWRCGVIAKEDNIPFSKLFGTMILDRIFDTITVAIISLVAFLFNMQFFLTQLEQNQTTFNTISGIFKSPLLYLAIGAAIITTYIVFRFFEENIIVRKIKGFLSSIASDLKAIWKMNTKGRVFIYTIGIWGSYFCYFYITFFAFDFTADLGITAGLIAFALSSISMGVPSNGGLGPWQIAVIASLSLYGVDKLHATAFATGVFAVQSIWVIICGLFGIAMLALKKQKK</sequence>
<evidence type="ECO:0000256" key="2">
    <source>
        <dbReference type="ARBA" id="ARBA00022475"/>
    </source>
</evidence>
<dbReference type="AlphaFoldDB" id="A0A212JJ86"/>
<reference evidence="7" key="1">
    <citation type="submission" date="2016-04" db="EMBL/GenBank/DDBJ databases">
        <authorList>
            <person name="Evans L.H."/>
            <person name="Alamgir A."/>
            <person name="Owens N."/>
            <person name="Weber N.D."/>
            <person name="Virtaneva K."/>
            <person name="Barbian K."/>
            <person name="Babar A."/>
            <person name="Rosenke K."/>
        </authorList>
    </citation>
    <scope>NUCLEOTIDE SEQUENCE</scope>
    <source>
        <strain evidence="7">86-2</strain>
    </source>
</reference>
<evidence type="ECO:0000256" key="3">
    <source>
        <dbReference type="ARBA" id="ARBA00022692"/>
    </source>
</evidence>
<evidence type="ECO:0000256" key="4">
    <source>
        <dbReference type="ARBA" id="ARBA00022989"/>
    </source>
</evidence>
<organism evidence="7">
    <name type="scientific">uncultured Dysgonomonas sp</name>
    <dbReference type="NCBI Taxonomy" id="206096"/>
    <lineage>
        <taxon>Bacteria</taxon>
        <taxon>Pseudomonadati</taxon>
        <taxon>Bacteroidota</taxon>
        <taxon>Bacteroidia</taxon>
        <taxon>Bacteroidales</taxon>
        <taxon>Dysgonomonadaceae</taxon>
        <taxon>Dysgonomonas</taxon>
        <taxon>environmental samples</taxon>
    </lineage>
</organism>
<keyword evidence="5 6" id="KW-0472">Membrane</keyword>
<accession>A0A212JJ86</accession>
<keyword evidence="4 6" id="KW-1133">Transmembrane helix</keyword>
<evidence type="ECO:0000256" key="1">
    <source>
        <dbReference type="ARBA" id="ARBA00004651"/>
    </source>
</evidence>
<feature type="transmembrane region" description="Helical" evidence="6">
    <location>
        <begin position="19"/>
        <end position="37"/>
    </location>
</feature>
<dbReference type="InterPro" id="IPR022791">
    <property type="entry name" value="L-PG_synthase/AglD"/>
</dbReference>
<feature type="transmembrane region" description="Helical" evidence="6">
    <location>
        <begin position="305"/>
        <end position="332"/>
    </location>
</feature>
<evidence type="ECO:0000256" key="6">
    <source>
        <dbReference type="SAM" id="Phobius"/>
    </source>
</evidence>
<protein>
    <recommendedName>
        <fullName evidence="8">Dolichol-P-glucose synthetase</fullName>
    </recommendedName>
</protein>
<name>A0A212JJ86_9BACT</name>
<keyword evidence="3 6" id="KW-0812">Transmembrane</keyword>
<dbReference type="PANTHER" id="PTHR39087:SF2">
    <property type="entry name" value="UPF0104 MEMBRANE PROTEIN MJ1595"/>
    <property type="match status" value="1"/>
</dbReference>
<gene>
    <name evidence="7" type="ORF">KL86DYS2_11634</name>
</gene>
<feature type="transmembrane region" description="Helical" evidence="6">
    <location>
        <begin position="231"/>
        <end position="253"/>
    </location>
</feature>
<feature type="transmembrane region" description="Helical" evidence="6">
    <location>
        <begin position="179"/>
        <end position="199"/>
    </location>
</feature>
<comment type="subcellular location">
    <subcellularLocation>
        <location evidence="1">Cell membrane</location>
        <topology evidence="1">Multi-pass membrane protein</topology>
    </subcellularLocation>
</comment>
<dbReference type="RefSeq" id="WP_296948996.1">
    <property type="nucleotide sequence ID" value="NZ_LT599021.1"/>
</dbReference>
<evidence type="ECO:0008006" key="8">
    <source>
        <dbReference type="Google" id="ProtNLM"/>
    </source>
</evidence>